<feature type="transmembrane region" description="Helical" evidence="8">
    <location>
        <begin position="127"/>
        <end position="147"/>
    </location>
</feature>
<dbReference type="CDD" id="cd06261">
    <property type="entry name" value="TM_PBP2"/>
    <property type="match status" value="1"/>
</dbReference>
<feature type="coiled-coil region" evidence="9">
    <location>
        <begin position="339"/>
        <end position="417"/>
    </location>
</feature>
<evidence type="ECO:0000256" key="7">
    <source>
        <dbReference type="ARBA" id="ARBA00023136"/>
    </source>
</evidence>
<dbReference type="GO" id="GO:0019808">
    <property type="term" value="F:polyamine binding"/>
    <property type="evidence" value="ECO:0007669"/>
    <property type="project" value="InterPro"/>
</dbReference>
<dbReference type="EMBL" id="LR738858">
    <property type="protein sequence ID" value="VZK65528.1"/>
    <property type="molecule type" value="Genomic_DNA"/>
</dbReference>
<keyword evidence="4" id="KW-1003">Cell membrane</keyword>
<keyword evidence="9" id="KW-0175">Coiled coil</keyword>
<dbReference type="AlphaFoldDB" id="A0A654ID34"/>
<gene>
    <name evidence="11" type="primary">ydcV</name>
    <name evidence="11" type="ORF">MF5292_00705</name>
    <name evidence="13" type="ORF">MF5293_00700</name>
    <name evidence="12" type="ORF">MF5294_00702</name>
</gene>
<keyword evidence="5 8" id="KW-0812">Transmembrane</keyword>
<feature type="transmembrane region" description="Helical" evidence="8">
    <location>
        <begin position="9"/>
        <end position="29"/>
    </location>
</feature>
<protein>
    <submittedName>
        <fullName evidence="11">Inner membrane ABC transporter permease protein YdcV</fullName>
    </submittedName>
</protein>
<evidence type="ECO:0000313" key="12">
    <source>
        <dbReference type="EMBL" id="VZR75670.1"/>
    </source>
</evidence>
<feature type="transmembrane region" description="Helical" evidence="8">
    <location>
        <begin position="183"/>
        <end position="205"/>
    </location>
</feature>
<keyword evidence="7 8" id="KW-0472">Membrane</keyword>
<comment type="subcellular location">
    <subcellularLocation>
        <location evidence="1 8">Cell membrane</location>
        <topology evidence="1 8">Multi-pass membrane protein</topology>
    </subcellularLocation>
</comment>
<dbReference type="PANTHER" id="PTHR43848">
    <property type="entry name" value="PUTRESCINE TRANSPORT SYSTEM PERMEASE PROTEIN POTI"/>
    <property type="match status" value="1"/>
</dbReference>
<dbReference type="PRINTS" id="PR00909">
    <property type="entry name" value="SPERMDNBNDNG"/>
</dbReference>
<dbReference type="InterPro" id="IPR050022">
    <property type="entry name" value="MMSYN1_0195-like"/>
</dbReference>
<dbReference type="Gene3D" id="1.10.3720.10">
    <property type="entry name" value="MetI-like"/>
    <property type="match status" value="1"/>
</dbReference>
<evidence type="ECO:0000313" key="13">
    <source>
        <dbReference type="EMBL" id="VZR98236.1"/>
    </source>
</evidence>
<organism evidence="11">
    <name type="scientific">Mycoplasma feriruminatoris</name>
    <dbReference type="NCBI Taxonomy" id="1179777"/>
    <lineage>
        <taxon>Bacteria</taxon>
        <taxon>Bacillati</taxon>
        <taxon>Mycoplasmatota</taxon>
        <taxon>Mollicutes</taxon>
        <taxon>Mycoplasmataceae</taxon>
        <taxon>Mycoplasma</taxon>
    </lineage>
</organism>
<evidence type="ECO:0000313" key="11">
    <source>
        <dbReference type="EMBL" id="VZK65528.1"/>
    </source>
</evidence>
<evidence type="ECO:0000256" key="1">
    <source>
        <dbReference type="ARBA" id="ARBA00004651"/>
    </source>
</evidence>
<feature type="transmembrane region" description="Helical" evidence="8">
    <location>
        <begin position="96"/>
        <end position="121"/>
    </location>
</feature>
<dbReference type="GO" id="GO:0015846">
    <property type="term" value="P:polyamine transport"/>
    <property type="evidence" value="ECO:0007669"/>
    <property type="project" value="InterPro"/>
</dbReference>
<evidence type="ECO:0000259" key="10">
    <source>
        <dbReference type="PROSITE" id="PS50928"/>
    </source>
</evidence>
<keyword evidence="3 8" id="KW-0813">Transport</keyword>
<dbReference type="InterPro" id="IPR001188">
    <property type="entry name" value="Sperm_putr-bd"/>
</dbReference>
<evidence type="ECO:0000256" key="6">
    <source>
        <dbReference type="ARBA" id="ARBA00022989"/>
    </source>
</evidence>
<evidence type="ECO:0000256" key="2">
    <source>
        <dbReference type="ARBA" id="ARBA00007069"/>
    </source>
</evidence>
<evidence type="ECO:0000256" key="9">
    <source>
        <dbReference type="SAM" id="Coils"/>
    </source>
</evidence>
<evidence type="ECO:0000256" key="3">
    <source>
        <dbReference type="ARBA" id="ARBA00022448"/>
    </source>
</evidence>
<evidence type="ECO:0000256" key="8">
    <source>
        <dbReference type="RuleBase" id="RU363032"/>
    </source>
</evidence>
<dbReference type="GO" id="GO:0042597">
    <property type="term" value="C:periplasmic space"/>
    <property type="evidence" value="ECO:0007669"/>
    <property type="project" value="InterPro"/>
</dbReference>
<dbReference type="SUPFAM" id="SSF53850">
    <property type="entry name" value="Periplasmic binding protein-like II"/>
    <property type="match status" value="1"/>
</dbReference>
<evidence type="ECO:0000256" key="5">
    <source>
        <dbReference type="ARBA" id="ARBA00022692"/>
    </source>
</evidence>
<sequence>MKKLLKRSYFALVLLFIYAPILAMLVFSFNNGDTTIKWTHASFSWYESFFKNSPFIKSIITSLFVAVISTAISLVIGTLAAIGLSRVNRVTRNKWVSIANIPLINADVITAVSLMIIFLIMGLRFGLLTLIMAHISFNVPYVLVTVMPRLKKIDPSLIDASYDLGAKNHQVMFKVILPILKPAIITAAAIAFAMSFDDFIISYFTGGMQTNVSTFIYTAKKTRPFIFVFGTCLVVVIALSIITWNAINLIKQSRLETKQKLINNSYRLKTVSKLNKELNELKEILKTKTIVKKSHSLSLWIKYFILKTKIYFYKLKSLDKKISKLQWKQYKLKSKIQKEERYYSRLKKSEKKLKQLIKQFSSEKDVKKAAKLSLQIETLQEKVEFLKDQLEVIKEREQTANLKVKKLQNKIKLLKQDLSEEVNPSKKTINWYNKKIKYFEEWIIELEEGKDYYKLKLVVEKLKDLQNIKNNKINELTDQLNELINKIYVPILITKDIDLKIQKTTDMELLDKLHQKRQNIIDKFTKIYNHKIEQKNLVLLKINQKTDKLKTRLLPSQDENVSHSRSFISRSWKAILISFIGIGAFSGLTAAYVLNNIYDLVVANWGEYIDPSLIGEFEQQASERHNRRIRINYQIYNSNEILYNKLHTVDYDVMIPSDYMVQRLASENYLQKIDYSKLNIWGKFTGNGGGFNLNRDKNNSDFKNLQVNQSLLDLMLKSPIKLEDETKEVKTNNPNGTYLSTNSILDYSIPYLWGDLVIVVNPKPENIQFLKDNGVTFKQNNKEGQNKDKEIEIENSSLSWDILWKAAEAGKSIALNNDPKNVFMLGSQKLYQTVNLTKKSQIDEVGKDLSKLLSNTGVSLHSDDLISIVVREKFDFAVMYNGDAAYANYAHNEGDGDYEKANESLNFIYGRPNKKNNGTQRHESTNVFSDNIVIYKDAQNIDLAYEFINFLYENSTKITEYVGVTSPLDSTIEEMTAAPKNMKSEESQEEEEGGTYHEFKNLYDPITHQKNGSKYETNDEQLSFTYNGKIDEYLVNSFNNLLANK</sequence>
<name>A0A654ID34_9MOLU</name>
<feature type="transmembrane region" description="Helical" evidence="8">
    <location>
        <begin position="59"/>
        <end position="84"/>
    </location>
</feature>
<feature type="transmembrane region" description="Helical" evidence="8">
    <location>
        <begin position="225"/>
        <end position="250"/>
    </location>
</feature>
<dbReference type="NCBIfam" id="NF043073">
    <property type="entry name" value="MMSYN1_0195"/>
    <property type="match status" value="1"/>
</dbReference>
<dbReference type="EMBL" id="LR739234">
    <property type="protein sequence ID" value="VZR98236.1"/>
    <property type="molecule type" value="Genomic_DNA"/>
</dbReference>
<dbReference type="GO" id="GO:0055085">
    <property type="term" value="P:transmembrane transport"/>
    <property type="evidence" value="ECO:0007669"/>
    <property type="project" value="InterPro"/>
</dbReference>
<reference evidence="11" key="1">
    <citation type="submission" date="2019-11" db="EMBL/GenBank/DDBJ databases">
        <authorList>
            <person name="Falquet L."/>
            <person name="Falquet L."/>
        </authorList>
    </citation>
    <scope>NUCLEOTIDE SEQUENCE</scope>
    <source>
        <strain evidence="13">G1650</strain>
        <strain evidence="12">G1705</strain>
        <strain evidence="11">G5813/1+2</strain>
    </source>
</reference>
<accession>A0A654ID34</accession>
<dbReference type="EMBL" id="LR739233">
    <property type="protein sequence ID" value="VZR75670.1"/>
    <property type="molecule type" value="Genomic_DNA"/>
</dbReference>
<dbReference type="Gene3D" id="3.40.190.10">
    <property type="entry name" value="Periplasmic binding protein-like II"/>
    <property type="match status" value="2"/>
</dbReference>
<evidence type="ECO:0000256" key="4">
    <source>
        <dbReference type="ARBA" id="ARBA00022475"/>
    </source>
</evidence>
<proteinExistence type="inferred from homology"/>
<feature type="domain" description="ABC transmembrane type-1" evidence="10">
    <location>
        <begin position="59"/>
        <end position="248"/>
    </location>
</feature>
<dbReference type="PANTHER" id="PTHR43848:SF2">
    <property type="entry name" value="PUTRESCINE TRANSPORT SYSTEM PERMEASE PROTEIN POTI"/>
    <property type="match status" value="1"/>
</dbReference>
<comment type="similarity">
    <text evidence="2">Belongs to the binding-protein-dependent transport system permease family. CysTW subfamily.</text>
</comment>
<keyword evidence="6 8" id="KW-1133">Transmembrane helix</keyword>
<dbReference type="GO" id="GO:0005886">
    <property type="term" value="C:plasma membrane"/>
    <property type="evidence" value="ECO:0007669"/>
    <property type="project" value="UniProtKB-SubCell"/>
</dbReference>
<dbReference type="InterPro" id="IPR051789">
    <property type="entry name" value="Bact_Polyamine_Transport"/>
</dbReference>
<dbReference type="PROSITE" id="PS50928">
    <property type="entry name" value="ABC_TM1"/>
    <property type="match status" value="1"/>
</dbReference>
<dbReference type="SUPFAM" id="SSF161098">
    <property type="entry name" value="MetI-like"/>
    <property type="match status" value="1"/>
</dbReference>
<dbReference type="InterPro" id="IPR000515">
    <property type="entry name" value="MetI-like"/>
</dbReference>
<dbReference type="Pfam" id="PF02030">
    <property type="entry name" value="Lipoprotein_8"/>
    <property type="match status" value="1"/>
</dbReference>
<dbReference type="InterPro" id="IPR035906">
    <property type="entry name" value="MetI-like_sf"/>
</dbReference>
<dbReference type="Pfam" id="PF00528">
    <property type="entry name" value="BPD_transp_1"/>
    <property type="match status" value="1"/>
</dbReference>
<feature type="coiled-coil region" evidence="9">
    <location>
        <begin position="459"/>
        <end position="486"/>
    </location>
</feature>